<sequence>MVLVAMRNCAASWLLVGYASRILEVMDKTLLLLDLRHKHVFHGCFILDSMLALHLGRGPYFDADHVTSYARIDEDGLDEWQPWSDTSLGEQSRTPNLAVISLNAMFHLLEIMHNHAATTQDKIKKLETWKIALPPRLASICMTMPSDHRTPVAILLRSGLCCINLSLAWSEF</sequence>
<dbReference type="AlphaFoldDB" id="A0A6A5QYG3"/>
<feature type="domain" description="Xylanolytic transcriptional activator regulatory" evidence="2">
    <location>
        <begin position="12"/>
        <end position="76"/>
    </location>
</feature>
<name>A0A6A5QYG3_AMPQU</name>
<keyword evidence="1" id="KW-0539">Nucleus</keyword>
<evidence type="ECO:0000256" key="1">
    <source>
        <dbReference type="ARBA" id="ARBA00023242"/>
    </source>
</evidence>
<dbReference type="SMART" id="SM00906">
    <property type="entry name" value="Fungal_trans"/>
    <property type="match status" value="1"/>
</dbReference>
<dbReference type="Proteomes" id="UP000800096">
    <property type="component" value="Unassembled WGS sequence"/>
</dbReference>
<dbReference type="GO" id="GO:0003677">
    <property type="term" value="F:DNA binding"/>
    <property type="evidence" value="ECO:0007669"/>
    <property type="project" value="InterPro"/>
</dbReference>
<dbReference type="InterPro" id="IPR007219">
    <property type="entry name" value="XnlR_reg_dom"/>
</dbReference>
<protein>
    <recommendedName>
        <fullName evidence="2">Xylanolytic transcriptional activator regulatory domain-containing protein</fullName>
    </recommendedName>
</protein>
<keyword evidence="4" id="KW-1185">Reference proteome</keyword>
<gene>
    <name evidence="3" type="ORF">BDU57DRAFT_562200</name>
</gene>
<dbReference type="CDD" id="cd12148">
    <property type="entry name" value="fungal_TF_MHR"/>
    <property type="match status" value="1"/>
</dbReference>
<dbReference type="GO" id="GO:0003700">
    <property type="term" value="F:DNA-binding transcription factor activity"/>
    <property type="evidence" value="ECO:0007669"/>
    <property type="project" value="TreeGrafter"/>
</dbReference>
<dbReference type="EMBL" id="ML979132">
    <property type="protein sequence ID" value="KAF1920845.1"/>
    <property type="molecule type" value="Genomic_DNA"/>
</dbReference>
<dbReference type="GO" id="GO:0045944">
    <property type="term" value="P:positive regulation of transcription by RNA polymerase II"/>
    <property type="evidence" value="ECO:0007669"/>
    <property type="project" value="TreeGrafter"/>
</dbReference>
<organism evidence="3 4">
    <name type="scientific">Ampelomyces quisqualis</name>
    <name type="common">Powdery mildew agent</name>
    <dbReference type="NCBI Taxonomy" id="50730"/>
    <lineage>
        <taxon>Eukaryota</taxon>
        <taxon>Fungi</taxon>
        <taxon>Dikarya</taxon>
        <taxon>Ascomycota</taxon>
        <taxon>Pezizomycotina</taxon>
        <taxon>Dothideomycetes</taxon>
        <taxon>Pleosporomycetidae</taxon>
        <taxon>Pleosporales</taxon>
        <taxon>Pleosporineae</taxon>
        <taxon>Phaeosphaeriaceae</taxon>
        <taxon>Ampelomyces</taxon>
    </lineage>
</organism>
<dbReference type="PANTHER" id="PTHR47655:SF2">
    <property type="entry name" value="QUINIC ACID UTILIZATION ACTIVATOR"/>
    <property type="match status" value="1"/>
</dbReference>
<reference evidence="3" key="1">
    <citation type="journal article" date="2020" name="Stud. Mycol.">
        <title>101 Dothideomycetes genomes: a test case for predicting lifestyles and emergence of pathogens.</title>
        <authorList>
            <person name="Haridas S."/>
            <person name="Albert R."/>
            <person name="Binder M."/>
            <person name="Bloem J."/>
            <person name="Labutti K."/>
            <person name="Salamov A."/>
            <person name="Andreopoulos B."/>
            <person name="Baker S."/>
            <person name="Barry K."/>
            <person name="Bills G."/>
            <person name="Bluhm B."/>
            <person name="Cannon C."/>
            <person name="Castanera R."/>
            <person name="Culley D."/>
            <person name="Daum C."/>
            <person name="Ezra D."/>
            <person name="Gonzalez J."/>
            <person name="Henrissat B."/>
            <person name="Kuo A."/>
            <person name="Liang C."/>
            <person name="Lipzen A."/>
            <person name="Lutzoni F."/>
            <person name="Magnuson J."/>
            <person name="Mondo S."/>
            <person name="Nolan M."/>
            <person name="Ohm R."/>
            <person name="Pangilinan J."/>
            <person name="Park H.-J."/>
            <person name="Ramirez L."/>
            <person name="Alfaro M."/>
            <person name="Sun H."/>
            <person name="Tritt A."/>
            <person name="Yoshinaga Y."/>
            <person name="Zwiers L.-H."/>
            <person name="Turgeon B."/>
            <person name="Goodwin S."/>
            <person name="Spatafora J."/>
            <person name="Crous P."/>
            <person name="Grigoriev I."/>
        </authorList>
    </citation>
    <scope>NUCLEOTIDE SEQUENCE</scope>
    <source>
        <strain evidence="3">HMLAC05119</strain>
    </source>
</reference>
<dbReference type="OrthoDB" id="3364175at2759"/>
<dbReference type="GO" id="GO:0008270">
    <property type="term" value="F:zinc ion binding"/>
    <property type="evidence" value="ECO:0007669"/>
    <property type="project" value="InterPro"/>
</dbReference>
<dbReference type="PANTHER" id="PTHR47655">
    <property type="entry name" value="QUINIC ACID UTILIZATION ACTIVATOR"/>
    <property type="match status" value="1"/>
</dbReference>
<evidence type="ECO:0000313" key="3">
    <source>
        <dbReference type="EMBL" id="KAF1920845.1"/>
    </source>
</evidence>
<evidence type="ECO:0000259" key="2">
    <source>
        <dbReference type="SMART" id="SM00906"/>
    </source>
</evidence>
<dbReference type="GO" id="GO:0006351">
    <property type="term" value="P:DNA-templated transcription"/>
    <property type="evidence" value="ECO:0007669"/>
    <property type="project" value="InterPro"/>
</dbReference>
<dbReference type="InterPro" id="IPR052783">
    <property type="entry name" value="Metabolic/Drug-Res_Regulator"/>
</dbReference>
<evidence type="ECO:0000313" key="4">
    <source>
        <dbReference type="Proteomes" id="UP000800096"/>
    </source>
</evidence>
<accession>A0A6A5QYG3</accession>
<proteinExistence type="predicted"/>